<protein>
    <submittedName>
        <fullName evidence="2">Uncharacterized protein</fullName>
    </submittedName>
</protein>
<evidence type="ECO:0000256" key="1">
    <source>
        <dbReference type="SAM" id="Phobius"/>
    </source>
</evidence>
<dbReference type="EMBL" id="JAPFRF010000010">
    <property type="protein sequence ID" value="KAJ7319704.1"/>
    <property type="molecule type" value="Genomic_DNA"/>
</dbReference>
<evidence type="ECO:0000313" key="2">
    <source>
        <dbReference type="EMBL" id="KAJ7319704.1"/>
    </source>
</evidence>
<organism evidence="2 3">
    <name type="scientific">Phrynocephalus forsythii</name>
    <dbReference type="NCBI Taxonomy" id="171643"/>
    <lineage>
        <taxon>Eukaryota</taxon>
        <taxon>Metazoa</taxon>
        <taxon>Chordata</taxon>
        <taxon>Craniata</taxon>
        <taxon>Vertebrata</taxon>
        <taxon>Euteleostomi</taxon>
        <taxon>Lepidosauria</taxon>
        <taxon>Squamata</taxon>
        <taxon>Bifurcata</taxon>
        <taxon>Unidentata</taxon>
        <taxon>Episquamata</taxon>
        <taxon>Toxicofera</taxon>
        <taxon>Iguania</taxon>
        <taxon>Acrodonta</taxon>
        <taxon>Agamidae</taxon>
        <taxon>Agaminae</taxon>
        <taxon>Phrynocephalus</taxon>
    </lineage>
</organism>
<feature type="non-terminal residue" evidence="2">
    <location>
        <position position="106"/>
    </location>
</feature>
<keyword evidence="3" id="KW-1185">Reference proteome</keyword>
<proteinExistence type="predicted"/>
<evidence type="ECO:0000313" key="3">
    <source>
        <dbReference type="Proteomes" id="UP001142489"/>
    </source>
</evidence>
<reference evidence="2" key="1">
    <citation type="journal article" date="2023" name="DNA Res.">
        <title>Chromosome-level genome assembly of Phrynocephalus forsythii using third-generation DNA sequencing and Hi-C analysis.</title>
        <authorList>
            <person name="Qi Y."/>
            <person name="Zhao W."/>
            <person name="Zhao Y."/>
            <person name="Niu C."/>
            <person name="Cao S."/>
            <person name="Zhang Y."/>
        </authorList>
    </citation>
    <scope>NUCLEOTIDE SEQUENCE</scope>
    <source>
        <tissue evidence="2">Muscle</tissue>
    </source>
</reference>
<sequence length="106" mass="12744">DWHCVLVSGQSCRSNPRSPVLIWIFAILCSIACKYRRKIIRKFIKGFFFTTPERKSQQIRLKMWNQKWLLQSSQRRMVWMPWDGHFSFSGLGMEGQWIMEENKSTK</sequence>
<keyword evidence="1" id="KW-0472">Membrane</keyword>
<name>A0A9Q1AXS0_9SAUR</name>
<keyword evidence="1" id="KW-0812">Transmembrane</keyword>
<accession>A0A9Q1AXS0</accession>
<keyword evidence="1" id="KW-1133">Transmembrane helix</keyword>
<comment type="caution">
    <text evidence="2">The sequence shown here is derived from an EMBL/GenBank/DDBJ whole genome shotgun (WGS) entry which is preliminary data.</text>
</comment>
<gene>
    <name evidence="2" type="ORF">JRQ81_019215</name>
</gene>
<feature type="non-terminal residue" evidence="2">
    <location>
        <position position="1"/>
    </location>
</feature>
<dbReference type="Proteomes" id="UP001142489">
    <property type="component" value="Unassembled WGS sequence"/>
</dbReference>
<feature type="transmembrane region" description="Helical" evidence="1">
    <location>
        <begin position="20"/>
        <end position="35"/>
    </location>
</feature>
<dbReference type="AlphaFoldDB" id="A0A9Q1AXS0"/>